<dbReference type="RefSeq" id="WP_154546989.1">
    <property type="nucleotide sequence ID" value="NZ_VUMX01000002.1"/>
</dbReference>
<dbReference type="Pfam" id="PF13253">
    <property type="entry name" value="DUF4044"/>
    <property type="match status" value="1"/>
</dbReference>
<dbReference type="OrthoDB" id="2326870at2"/>
<protein>
    <submittedName>
        <fullName evidence="2">DUF4044 domain-containing protein</fullName>
    </submittedName>
</protein>
<evidence type="ECO:0000256" key="1">
    <source>
        <dbReference type="SAM" id="Phobius"/>
    </source>
</evidence>
<sequence length="39" mass="4366">MARRKKKSTFQKIENVMVILMAAITLFGVAATAVYYLMG</sequence>
<comment type="caution">
    <text evidence="2">The sequence shown here is derived from an EMBL/GenBank/DDBJ whole genome shotgun (WGS) entry which is preliminary data.</text>
</comment>
<keyword evidence="1" id="KW-0472">Membrane</keyword>
<accession>A0A6A8MDG0</accession>
<name>A0A6A8MDG0_9LACO</name>
<dbReference type="Proteomes" id="UP000438120">
    <property type="component" value="Unassembled WGS sequence"/>
</dbReference>
<dbReference type="AlphaFoldDB" id="A0A6A8MDG0"/>
<dbReference type="EMBL" id="VUMX01000002">
    <property type="protein sequence ID" value="MST86329.1"/>
    <property type="molecule type" value="Genomic_DNA"/>
</dbReference>
<reference evidence="2 3" key="1">
    <citation type="submission" date="2019-08" db="EMBL/GenBank/DDBJ databases">
        <title>In-depth cultivation of the pig gut microbiome towards novel bacterial diversity and tailored functional studies.</title>
        <authorList>
            <person name="Wylensek D."/>
            <person name="Hitch T.C.A."/>
            <person name="Clavel T."/>
        </authorList>
    </citation>
    <scope>NUCLEOTIDE SEQUENCE [LARGE SCALE GENOMIC DNA]</scope>
    <source>
        <strain evidence="2 3">Bifido-178-WT-2B</strain>
    </source>
</reference>
<keyword evidence="1" id="KW-0812">Transmembrane</keyword>
<gene>
    <name evidence="2" type="ORF">FYJ62_01355</name>
</gene>
<proteinExistence type="predicted"/>
<evidence type="ECO:0000313" key="2">
    <source>
        <dbReference type="EMBL" id="MST86329.1"/>
    </source>
</evidence>
<dbReference type="InterPro" id="IPR025270">
    <property type="entry name" value="DUF4044"/>
</dbReference>
<keyword evidence="3" id="KW-1185">Reference proteome</keyword>
<evidence type="ECO:0000313" key="3">
    <source>
        <dbReference type="Proteomes" id="UP000438120"/>
    </source>
</evidence>
<organism evidence="2 3">
    <name type="scientific">Lactobacillus porci</name>
    <dbReference type="NCBI Taxonomy" id="2012477"/>
    <lineage>
        <taxon>Bacteria</taxon>
        <taxon>Bacillati</taxon>
        <taxon>Bacillota</taxon>
        <taxon>Bacilli</taxon>
        <taxon>Lactobacillales</taxon>
        <taxon>Lactobacillaceae</taxon>
        <taxon>Lactobacillus</taxon>
    </lineage>
</organism>
<feature type="transmembrane region" description="Helical" evidence="1">
    <location>
        <begin position="16"/>
        <end position="38"/>
    </location>
</feature>
<keyword evidence="1" id="KW-1133">Transmembrane helix</keyword>